<evidence type="ECO:0000313" key="3">
    <source>
        <dbReference type="Proteomes" id="UP000645462"/>
    </source>
</evidence>
<dbReference type="InterPro" id="IPR007487">
    <property type="entry name" value="ABC_transpt-TYRBP-like"/>
</dbReference>
<evidence type="ECO:0008006" key="4">
    <source>
        <dbReference type="Google" id="ProtNLM"/>
    </source>
</evidence>
<dbReference type="EMBL" id="BMFC01000015">
    <property type="protein sequence ID" value="GGC18966.1"/>
    <property type="molecule type" value="Genomic_DNA"/>
</dbReference>
<feature type="chain" id="PRO_5047164243" description="ABC transporter substrate-binding protein" evidence="1">
    <location>
        <begin position="26"/>
        <end position="341"/>
    </location>
</feature>
<keyword evidence="1" id="KW-0732">Signal</keyword>
<keyword evidence="3" id="KW-1185">Reference proteome</keyword>
<protein>
    <recommendedName>
        <fullName evidence="4">ABC transporter substrate-binding protein</fullName>
    </recommendedName>
</protein>
<dbReference type="RefSeq" id="WP_188483829.1">
    <property type="nucleotide sequence ID" value="NZ_BMFC01000015.1"/>
</dbReference>
<organism evidence="2 3">
    <name type="scientific">Marivita lacus</name>
    <dbReference type="NCBI Taxonomy" id="1323742"/>
    <lineage>
        <taxon>Bacteria</taxon>
        <taxon>Pseudomonadati</taxon>
        <taxon>Pseudomonadota</taxon>
        <taxon>Alphaproteobacteria</taxon>
        <taxon>Rhodobacterales</taxon>
        <taxon>Roseobacteraceae</taxon>
        <taxon>Marivita</taxon>
    </lineage>
</organism>
<evidence type="ECO:0000313" key="2">
    <source>
        <dbReference type="EMBL" id="GGC18966.1"/>
    </source>
</evidence>
<name>A0ABQ1L419_9RHOB</name>
<dbReference type="InterPro" id="IPR028082">
    <property type="entry name" value="Peripla_BP_I"/>
</dbReference>
<dbReference type="Gene3D" id="3.40.50.2300">
    <property type="match status" value="2"/>
</dbReference>
<proteinExistence type="predicted"/>
<dbReference type="Pfam" id="PF04392">
    <property type="entry name" value="ABC_sub_bind"/>
    <property type="match status" value="1"/>
</dbReference>
<sequence length="341" mass="36663">MLERLLAGLVLIAGCSLLGPMPALAQAQEGADLPERHVHMVVWRGCEEACKGFIRYFEDRDLPVRIEVTDVAGDKNLLPEVQTRLIAERPDLVVTWGTTVSSSLLGTRAEHGTGSALGDIPALFMIVADPVASDLVESYEVSGRDHVSGVRNRVPEEVQLRLMFEYFRPDRLGVLNHPGELNSTLNTESLRDIAQEFGFSLVEHLYTPDARGDVPVAQIPEAMAALKAKGAEAIYVGSSSYNLEHQKEFVAAAAALDLPVFSAYTQMVEEGGALMAIGTSYANVGRLAALQAAAIVLDGEAAGSLPIKALNRYSIILNMTSARQLGLYPPLSLIGVAEVVQ</sequence>
<dbReference type="PANTHER" id="PTHR35271">
    <property type="entry name" value="ABC TRANSPORTER, SUBSTRATE-BINDING LIPOPROTEIN-RELATED"/>
    <property type="match status" value="1"/>
</dbReference>
<feature type="signal peptide" evidence="1">
    <location>
        <begin position="1"/>
        <end position="25"/>
    </location>
</feature>
<dbReference type="Proteomes" id="UP000645462">
    <property type="component" value="Unassembled WGS sequence"/>
</dbReference>
<gene>
    <name evidence="2" type="ORF">GCM10011363_39580</name>
</gene>
<dbReference type="PROSITE" id="PS51257">
    <property type="entry name" value="PROKAR_LIPOPROTEIN"/>
    <property type="match status" value="1"/>
</dbReference>
<evidence type="ECO:0000256" key="1">
    <source>
        <dbReference type="SAM" id="SignalP"/>
    </source>
</evidence>
<dbReference type="CDD" id="cd06325">
    <property type="entry name" value="PBP1_ABC_unchar_transporter"/>
    <property type="match status" value="1"/>
</dbReference>
<dbReference type="PANTHER" id="PTHR35271:SF1">
    <property type="entry name" value="ABC TRANSPORTER, SUBSTRATE-BINDING LIPOPROTEIN"/>
    <property type="match status" value="1"/>
</dbReference>
<dbReference type="SUPFAM" id="SSF53822">
    <property type="entry name" value="Periplasmic binding protein-like I"/>
    <property type="match status" value="1"/>
</dbReference>
<reference evidence="3" key="1">
    <citation type="journal article" date="2019" name="Int. J. Syst. Evol. Microbiol.">
        <title>The Global Catalogue of Microorganisms (GCM) 10K type strain sequencing project: providing services to taxonomists for standard genome sequencing and annotation.</title>
        <authorList>
            <consortium name="The Broad Institute Genomics Platform"/>
            <consortium name="The Broad Institute Genome Sequencing Center for Infectious Disease"/>
            <person name="Wu L."/>
            <person name="Ma J."/>
        </authorList>
    </citation>
    <scope>NUCLEOTIDE SEQUENCE [LARGE SCALE GENOMIC DNA]</scope>
    <source>
        <strain evidence="3">CGMCC 1.12478</strain>
    </source>
</reference>
<accession>A0ABQ1L419</accession>
<comment type="caution">
    <text evidence="2">The sequence shown here is derived from an EMBL/GenBank/DDBJ whole genome shotgun (WGS) entry which is preliminary data.</text>
</comment>